<sequence>MAENRTIPRHYNSRSRNQIGNQRQRQRYFHHPTSQPHVDHTAPVYAYLQAPPPVLAIAPNPLIDARDQRVLMVARDPSALAQGYPMLYGAEVSPPTFPTMSNISPAPDVILPAVNNVPAQTHTLNMMLSNLSVTDQASSRPSVEPRLQSDSTSRVFCGPQLPPHMLFRMMFGPAVPPLSTMINHGFISGLPTAQAQTDTRDEDEWISPEYRYISSTEVGAVSDRHNGAENSDVMERDSRRYRTIMCPNNNKGECPNEDCQYMHGATCYVCRMPRLDLYRADRRERHVEECLVEMSTGKQCGICQANIPLSHTTKNFTILLNCPHSFCHRCLESWLLQMDEQSNRFCPFCDTPSVILFKSNYWFNSEELKHEVNEYFESHFQRGTIDLLNCPDFRFVLKKLFRYFRF</sequence>
<evidence type="ECO:0000256" key="1">
    <source>
        <dbReference type="ARBA" id="ARBA00000900"/>
    </source>
</evidence>
<evidence type="ECO:0000256" key="6">
    <source>
        <dbReference type="ARBA" id="ARBA00022833"/>
    </source>
</evidence>
<dbReference type="InterPro" id="IPR045072">
    <property type="entry name" value="MKRN-like"/>
</dbReference>
<dbReference type="PROSITE" id="PS50089">
    <property type="entry name" value="ZF_RING_2"/>
    <property type="match status" value="1"/>
</dbReference>
<dbReference type="PROSITE" id="PS50103">
    <property type="entry name" value="ZF_C3H1"/>
    <property type="match status" value="1"/>
</dbReference>
<dbReference type="InterPro" id="IPR000571">
    <property type="entry name" value="Znf_CCCH"/>
</dbReference>
<dbReference type="InterPro" id="IPR013083">
    <property type="entry name" value="Znf_RING/FYVE/PHD"/>
</dbReference>
<evidence type="ECO:0000259" key="10">
    <source>
        <dbReference type="PROSITE" id="PS50103"/>
    </source>
</evidence>
<evidence type="ECO:0000313" key="11">
    <source>
        <dbReference type="EnsemblMetazoa" id="BGLB035649-PA"/>
    </source>
</evidence>
<dbReference type="VEuPathDB" id="VectorBase:BGLAX_026417"/>
<dbReference type="PANTHER" id="PTHR11224">
    <property type="entry name" value="MAKORIN-RELATED"/>
    <property type="match status" value="1"/>
</dbReference>
<dbReference type="InterPro" id="IPR018957">
    <property type="entry name" value="Znf_C3HC4_RING-type"/>
</dbReference>
<feature type="region of interest" description="Disordered" evidence="8">
    <location>
        <begin position="1"/>
        <end position="24"/>
    </location>
</feature>
<accession>A0A2C9LW37</accession>
<dbReference type="PANTHER" id="PTHR11224:SF10">
    <property type="entry name" value="IP09428P-RELATED"/>
    <property type="match status" value="1"/>
</dbReference>
<dbReference type="SMART" id="SM00184">
    <property type="entry name" value="RING"/>
    <property type="match status" value="1"/>
</dbReference>
<proteinExistence type="predicted"/>
<evidence type="ECO:0000256" key="5">
    <source>
        <dbReference type="ARBA" id="ARBA00022771"/>
    </source>
</evidence>
<dbReference type="STRING" id="6526.A0A2C9LW37"/>
<gene>
    <name evidence="11" type="primary">106053490</name>
</gene>
<keyword evidence="4 7" id="KW-0479">Metal-binding</keyword>
<dbReference type="Gene3D" id="3.30.40.10">
    <property type="entry name" value="Zinc/RING finger domain, C3HC4 (zinc finger)"/>
    <property type="match status" value="1"/>
</dbReference>
<feature type="compositionally biased region" description="Low complexity" evidence="8">
    <location>
        <begin position="14"/>
        <end position="23"/>
    </location>
</feature>
<keyword evidence="5 7" id="KW-0863">Zinc-finger</keyword>
<dbReference type="VEuPathDB" id="VectorBase:BGLB035649"/>
<protein>
    <recommendedName>
        <fullName evidence="2">RING-type E3 ubiquitin transferase</fullName>
        <ecNumber evidence="2">2.3.2.27</ecNumber>
    </recommendedName>
</protein>
<dbReference type="Proteomes" id="UP000076420">
    <property type="component" value="Unassembled WGS sequence"/>
</dbReference>
<evidence type="ECO:0000256" key="7">
    <source>
        <dbReference type="PROSITE-ProRule" id="PRU00723"/>
    </source>
</evidence>
<dbReference type="RefSeq" id="XP_013064505.2">
    <property type="nucleotide sequence ID" value="XM_013209051.2"/>
</dbReference>
<evidence type="ECO:0000256" key="4">
    <source>
        <dbReference type="ARBA" id="ARBA00022723"/>
    </source>
</evidence>
<dbReference type="InterPro" id="IPR017907">
    <property type="entry name" value="Znf_RING_CS"/>
</dbReference>
<dbReference type="PROSITE" id="PS00518">
    <property type="entry name" value="ZF_RING_1"/>
    <property type="match status" value="1"/>
</dbReference>
<evidence type="ECO:0000259" key="9">
    <source>
        <dbReference type="PROSITE" id="PS50089"/>
    </source>
</evidence>
<dbReference type="Pfam" id="PF00097">
    <property type="entry name" value="zf-C3HC4"/>
    <property type="match status" value="1"/>
</dbReference>
<feature type="zinc finger region" description="C3H1-type" evidence="7">
    <location>
        <begin position="240"/>
        <end position="266"/>
    </location>
</feature>
<evidence type="ECO:0000256" key="3">
    <source>
        <dbReference type="ARBA" id="ARBA00022679"/>
    </source>
</evidence>
<feature type="region of interest" description="Disordered" evidence="8">
    <location>
        <begin position="135"/>
        <end position="155"/>
    </location>
</feature>
<evidence type="ECO:0000313" key="12">
    <source>
        <dbReference type="Proteomes" id="UP000076420"/>
    </source>
</evidence>
<dbReference type="GO" id="GO:0061630">
    <property type="term" value="F:ubiquitin protein ligase activity"/>
    <property type="evidence" value="ECO:0007669"/>
    <property type="project" value="UniProtKB-EC"/>
</dbReference>
<feature type="domain" description="C3H1-type" evidence="10">
    <location>
        <begin position="240"/>
        <end position="266"/>
    </location>
</feature>
<dbReference type="OrthoDB" id="6170416at2759"/>
<organism evidence="11 12">
    <name type="scientific">Biomphalaria glabrata</name>
    <name type="common">Bloodfluke planorb</name>
    <name type="synonym">Freshwater snail</name>
    <dbReference type="NCBI Taxonomy" id="6526"/>
    <lineage>
        <taxon>Eukaryota</taxon>
        <taxon>Metazoa</taxon>
        <taxon>Spiralia</taxon>
        <taxon>Lophotrochozoa</taxon>
        <taxon>Mollusca</taxon>
        <taxon>Gastropoda</taxon>
        <taxon>Heterobranchia</taxon>
        <taxon>Euthyneura</taxon>
        <taxon>Panpulmonata</taxon>
        <taxon>Hygrophila</taxon>
        <taxon>Lymnaeoidea</taxon>
        <taxon>Planorbidae</taxon>
        <taxon>Biomphalaria</taxon>
    </lineage>
</organism>
<evidence type="ECO:0000256" key="2">
    <source>
        <dbReference type="ARBA" id="ARBA00012483"/>
    </source>
</evidence>
<dbReference type="AlphaFoldDB" id="A0A2C9LW37"/>
<comment type="catalytic activity">
    <reaction evidence="1">
        <text>S-ubiquitinyl-[E2 ubiquitin-conjugating enzyme]-L-cysteine + [acceptor protein]-L-lysine = [E2 ubiquitin-conjugating enzyme]-L-cysteine + N(6)-ubiquitinyl-[acceptor protein]-L-lysine.</text>
        <dbReference type="EC" id="2.3.2.27"/>
    </reaction>
</comment>
<reference evidence="11" key="1">
    <citation type="submission" date="2020-05" db="UniProtKB">
        <authorList>
            <consortium name="EnsemblMetazoa"/>
        </authorList>
    </citation>
    <scope>IDENTIFICATION</scope>
    <source>
        <strain evidence="11">BB02</strain>
    </source>
</reference>
<dbReference type="KEGG" id="bgt:106053490"/>
<keyword evidence="6 7" id="KW-0862">Zinc</keyword>
<dbReference type="SUPFAM" id="SSF57850">
    <property type="entry name" value="RING/U-box"/>
    <property type="match status" value="1"/>
</dbReference>
<dbReference type="InterPro" id="IPR001841">
    <property type="entry name" value="Znf_RING"/>
</dbReference>
<dbReference type="EnsemblMetazoa" id="BGLB035649-RA">
    <property type="protein sequence ID" value="BGLB035649-PA"/>
    <property type="gene ID" value="BGLB035649"/>
</dbReference>
<evidence type="ECO:0000256" key="8">
    <source>
        <dbReference type="SAM" id="MobiDB-lite"/>
    </source>
</evidence>
<name>A0A2C9LW37_BIOGL</name>
<dbReference type="EC" id="2.3.2.27" evidence="2"/>
<feature type="domain" description="RING-type" evidence="9">
    <location>
        <begin position="300"/>
        <end position="350"/>
    </location>
</feature>
<dbReference type="GO" id="GO:0008270">
    <property type="term" value="F:zinc ion binding"/>
    <property type="evidence" value="ECO:0007669"/>
    <property type="project" value="UniProtKB-KW"/>
</dbReference>
<dbReference type="GO" id="GO:0000209">
    <property type="term" value="P:protein polyubiquitination"/>
    <property type="evidence" value="ECO:0007669"/>
    <property type="project" value="InterPro"/>
</dbReference>
<keyword evidence="3" id="KW-0808">Transferase</keyword>